<evidence type="ECO:0000256" key="1">
    <source>
        <dbReference type="SAM" id="MobiDB-lite"/>
    </source>
</evidence>
<dbReference type="AntiFam" id="ANF00020">
    <property type="entry name" value="tRNA translation"/>
</dbReference>
<accession>A0A381ZZ47</accession>
<proteinExistence type="predicted"/>
<feature type="compositionally biased region" description="Pro residues" evidence="1">
    <location>
        <begin position="31"/>
        <end position="40"/>
    </location>
</feature>
<dbReference type="EMBL" id="UINC01023152">
    <property type="protein sequence ID" value="SVA94241.1"/>
    <property type="molecule type" value="Genomic_DNA"/>
</dbReference>
<feature type="region of interest" description="Disordered" evidence="1">
    <location>
        <begin position="26"/>
        <end position="79"/>
    </location>
</feature>
<dbReference type="AlphaFoldDB" id="A0A381ZZ47"/>
<reference evidence="2" key="1">
    <citation type="submission" date="2018-05" db="EMBL/GenBank/DDBJ databases">
        <authorList>
            <person name="Lanie J.A."/>
            <person name="Ng W.-L."/>
            <person name="Kazmierczak K.M."/>
            <person name="Andrzejewski T.M."/>
            <person name="Davidsen T.M."/>
            <person name="Wayne K.J."/>
            <person name="Tettelin H."/>
            <person name="Glass J.I."/>
            <person name="Rusch D."/>
            <person name="Podicherti R."/>
            <person name="Tsui H.-C.T."/>
            <person name="Winkler M.E."/>
        </authorList>
    </citation>
    <scope>NUCLEOTIDE SEQUENCE</scope>
</reference>
<evidence type="ECO:0000313" key="2">
    <source>
        <dbReference type="EMBL" id="SVA94241.1"/>
    </source>
</evidence>
<name>A0A381ZZ47_9ZZZZ</name>
<gene>
    <name evidence="2" type="ORF">METZ01_LOCUS147095</name>
</gene>
<protein>
    <submittedName>
        <fullName evidence="2">Uncharacterized protein</fullName>
    </submittedName>
</protein>
<organism evidence="2">
    <name type="scientific">marine metagenome</name>
    <dbReference type="NCBI Taxonomy" id="408172"/>
    <lineage>
        <taxon>unclassified sequences</taxon>
        <taxon>metagenomes</taxon>
        <taxon>ecological metagenomes</taxon>
    </lineage>
</organism>
<sequence length="157" mass="17349">MGIEPTLSAWKAEVLPLNYTRPSPFVYRQPPVQPKVPNPPYSRTVPASHVVEGGGFEPPKAEPTDLQSAPFDRSGTPPRLPNSQFSLVWSGSSRFFGQISQSLANFPSAWSPQRDSNPRPADSYPLLLSQPPRIGVWGLDFLFTVPRPLSLGVRWVV</sequence>